<evidence type="ECO:0000256" key="1">
    <source>
        <dbReference type="ARBA" id="ARBA00010838"/>
    </source>
</evidence>
<dbReference type="EMBL" id="OU900105">
    <property type="protein sequence ID" value="CAG9856928.1"/>
    <property type="molecule type" value="Genomic_DNA"/>
</dbReference>
<evidence type="ECO:0000256" key="3">
    <source>
        <dbReference type="ARBA" id="ARBA00023295"/>
    </source>
</evidence>
<dbReference type="InterPro" id="IPR001360">
    <property type="entry name" value="Glyco_hydro_1"/>
</dbReference>
<feature type="chain" id="PRO_5040365505" description="Glycoside hydrolase family 1" evidence="5">
    <location>
        <begin position="22"/>
        <end position="499"/>
    </location>
</feature>
<evidence type="ECO:0008006" key="8">
    <source>
        <dbReference type="Google" id="ProtNLM"/>
    </source>
</evidence>
<feature type="signal peptide" evidence="5">
    <location>
        <begin position="1"/>
        <end position="21"/>
    </location>
</feature>
<evidence type="ECO:0000256" key="4">
    <source>
        <dbReference type="RuleBase" id="RU003690"/>
    </source>
</evidence>
<dbReference type="InterPro" id="IPR017853">
    <property type="entry name" value="GH"/>
</dbReference>
<proteinExistence type="inferred from homology"/>
<comment type="similarity">
    <text evidence="1 4">Belongs to the glycosyl hydrolase 1 family.</text>
</comment>
<dbReference type="PRINTS" id="PR00131">
    <property type="entry name" value="GLHYDRLASE1"/>
</dbReference>
<organism evidence="6 7">
    <name type="scientific">Phyllotreta striolata</name>
    <name type="common">Striped flea beetle</name>
    <name type="synonym">Crioceris striolata</name>
    <dbReference type="NCBI Taxonomy" id="444603"/>
    <lineage>
        <taxon>Eukaryota</taxon>
        <taxon>Metazoa</taxon>
        <taxon>Ecdysozoa</taxon>
        <taxon>Arthropoda</taxon>
        <taxon>Hexapoda</taxon>
        <taxon>Insecta</taxon>
        <taxon>Pterygota</taxon>
        <taxon>Neoptera</taxon>
        <taxon>Endopterygota</taxon>
        <taxon>Coleoptera</taxon>
        <taxon>Polyphaga</taxon>
        <taxon>Cucujiformia</taxon>
        <taxon>Chrysomeloidea</taxon>
        <taxon>Chrysomelidae</taxon>
        <taxon>Galerucinae</taxon>
        <taxon>Alticini</taxon>
        <taxon>Phyllotreta</taxon>
    </lineage>
</organism>
<dbReference type="PANTHER" id="PTHR10353">
    <property type="entry name" value="GLYCOSYL HYDROLASE"/>
    <property type="match status" value="1"/>
</dbReference>
<keyword evidence="5" id="KW-0732">Signal</keyword>
<dbReference type="AlphaFoldDB" id="A0A9N9TEM2"/>
<dbReference type="Gene3D" id="3.20.20.80">
    <property type="entry name" value="Glycosidases"/>
    <property type="match status" value="1"/>
</dbReference>
<evidence type="ECO:0000256" key="2">
    <source>
        <dbReference type="ARBA" id="ARBA00022801"/>
    </source>
</evidence>
<reference evidence="6" key="1">
    <citation type="submission" date="2022-01" db="EMBL/GenBank/DDBJ databases">
        <authorList>
            <person name="King R."/>
        </authorList>
    </citation>
    <scope>NUCLEOTIDE SEQUENCE</scope>
</reference>
<sequence>MVLSQFHKFVVLALVVKVSYGTPRIPDTDPIFHDVFPQYFSFGVSTGAYHHEGAWNDDGKGLSIWDYWVHNNPYAVVDGSNGDIASDAYHHIEEDVKILDHLNVRHYKFSLSWSRILPNGTGDINREGIKHYQKLLKLLNKKHIEPIVCLYNSDLPQALEDQGGFLNDNFPLWFLEYANVAFDNFGPNVKYWLTFSSPTEICSLGYGEGSIAPGVSNGPGVNDYICGHNLLKAHAEAYHLYDEVYRSSQDGKIAIDINSVWFEPASESQCDIDAAERRQQFQIGWFAHPIYVGDYPPLMIETIGQLSESQGFYDSRLPRFTRKEIQWIKDTHDFFALSYFKTMLVTDNEDQYYLSSPSYYSDTKADAVFYLGDDTWGIKKVILWVQKQYSNPSIFIVNNGYVSDDCTTEDYDRIEYIKKILIHIRSAMVNYGARVYGYTHYSIYDGFEWTLGYTVKLGLYAIDFNSPMRTRTPRISADYYQNLCRYGCIDYPCPPRYTV</sequence>
<dbReference type="Proteomes" id="UP001153712">
    <property type="component" value="Chromosome 12"/>
</dbReference>
<keyword evidence="2" id="KW-0378">Hydrolase</keyword>
<dbReference type="OrthoDB" id="6737095at2759"/>
<dbReference type="GO" id="GO:0008422">
    <property type="term" value="F:beta-glucosidase activity"/>
    <property type="evidence" value="ECO:0007669"/>
    <property type="project" value="TreeGrafter"/>
</dbReference>
<gene>
    <name evidence="6" type="ORF">PHYEVI_LOCUS3339</name>
</gene>
<evidence type="ECO:0000313" key="7">
    <source>
        <dbReference type="Proteomes" id="UP001153712"/>
    </source>
</evidence>
<evidence type="ECO:0000313" key="6">
    <source>
        <dbReference type="EMBL" id="CAG9856928.1"/>
    </source>
</evidence>
<dbReference type="GO" id="GO:0005975">
    <property type="term" value="P:carbohydrate metabolic process"/>
    <property type="evidence" value="ECO:0007669"/>
    <property type="project" value="InterPro"/>
</dbReference>
<keyword evidence="3" id="KW-0326">Glycosidase</keyword>
<dbReference type="PANTHER" id="PTHR10353:SF36">
    <property type="entry name" value="LP05116P"/>
    <property type="match status" value="1"/>
</dbReference>
<evidence type="ECO:0000256" key="5">
    <source>
        <dbReference type="SAM" id="SignalP"/>
    </source>
</evidence>
<name>A0A9N9TEM2_PHYSR</name>
<keyword evidence="7" id="KW-1185">Reference proteome</keyword>
<dbReference type="SUPFAM" id="SSF51445">
    <property type="entry name" value="(Trans)glycosidases"/>
    <property type="match status" value="1"/>
</dbReference>
<protein>
    <recommendedName>
        <fullName evidence="8">Glycoside hydrolase family 1</fullName>
    </recommendedName>
</protein>
<accession>A0A9N9TEM2</accession>
<dbReference type="Pfam" id="PF00232">
    <property type="entry name" value="Glyco_hydro_1"/>
    <property type="match status" value="1"/>
</dbReference>